<dbReference type="GO" id="GO:0001708">
    <property type="term" value="P:cell fate specification"/>
    <property type="evidence" value="ECO:0007669"/>
    <property type="project" value="TreeGrafter"/>
</dbReference>
<dbReference type="GO" id="GO:0005113">
    <property type="term" value="F:patched binding"/>
    <property type="evidence" value="ECO:0007669"/>
    <property type="project" value="TreeGrafter"/>
</dbReference>
<dbReference type="PANTHER" id="PTHR11889">
    <property type="entry name" value="HEDGEHOG"/>
    <property type="match status" value="1"/>
</dbReference>
<keyword evidence="4" id="KW-1185">Reference proteome</keyword>
<feature type="region of interest" description="Disordered" evidence="1">
    <location>
        <begin position="83"/>
        <end position="131"/>
    </location>
</feature>
<proteinExistence type="predicted"/>
<sequence>MAPLCSAIATSRPWVRGPAAPGPFHRVRADFDFHISWLIAAAGDVSIGGSRSSSQNSSQSGVPAIVAIISGIIPCRESRAGGQQLAATSASGPAGRWPPWWGQEEGHPAGEEQAVKEQRAGYPPKPIPHFPPPTRPENVVVVVLLSAVEEEDSRWRWWWRGLRGTVDVVLGEHERSKAREVHQVPVTEQGRPHEAEPRDYGAPSGGGRRPGLRKLTPLVFKQHVPNVSENTLPASGISEGRVSRHDSRFRDLVPNYNADIIFKDEEGTGADRLMTQLSSLTSERFHFWIEMVSSVYSYRYCQEIEPCRPGIDVSRAKGSVAKLPEPLVNAVFCEHESHVRREHASWL</sequence>
<dbReference type="GO" id="GO:0007224">
    <property type="term" value="P:smoothened signaling pathway"/>
    <property type="evidence" value="ECO:0007669"/>
    <property type="project" value="TreeGrafter"/>
</dbReference>
<dbReference type="Proteomes" id="UP000053105">
    <property type="component" value="Unassembled WGS sequence"/>
</dbReference>
<feature type="domain" description="Hedgehog N-terminal signalling" evidence="2">
    <location>
        <begin position="205"/>
        <end position="277"/>
    </location>
</feature>
<dbReference type="OrthoDB" id="5212at2759"/>
<feature type="compositionally biased region" description="Basic and acidic residues" evidence="1">
    <location>
        <begin position="104"/>
        <end position="119"/>
    </location>
</feature>
<evidence type="ECO:0000313" key="3">
    <source>
        <dbReference type="EMBL" id="KOX80704.1"/>
    </source>
</evidence>
<dbReference type="GO" id="GO:0005509">
    <property type="term" value="F:calcium ion binding"/>
    <property type="evidence" value="ECO:0007669"/>
    <property type="project" value="TreeGrafter"/>
</dbReference>
<dbReference type="SUPFAM" id="SSF55166">
    <property type="entry name" value="Hedgehog/DD-peptidase"/>
    <property type="match status" value="1"/>
</dbReference>
<dbReference type="Gene3D" id="3.30.1380.10">
    <property type="match status" value="1"/>
</dbReference>
<reference evidence="3 4" key="1">
    <citation type="submission" date="2015-07" db="EMBL/GenBank/DDBJ databases">
        <title>The genome of Melipona quadrifasciata.</title>
        <authorList>
            <person name="Pan H."/>
            <person name="Kapheim K."/>
        </authorList>
    </citation>
    <scope>NUCLEOTIDE SEQUENCE [LARGE SCALE GENOMIC DNA]</scope>
    <source>
        <strain evidence="3">0111107301</strain>
        <tissue evidence="3">Whole body</tissue>
    </source>
</reference>
<dbReference type="EMBL" id="KQ435698">
    <property type="protein sequence ID" value="KOX80704.1"/>
    <property type="molecule type" value="Genomic_DNA"/>
</dbReference>
<feature type="compositionally biased region" description="Basic and acidic residues" evidence="1">
    <location>
        <begin position="190"/>
        <end position="199"/>
    </location>
</feature>
<dbReference type="InterPro" id="IPR050387">
    <property type="entry name" value="Hedgehog_Signaling"/>
</dbReference>
<evidence type="ECO:0000259" key="2">
    <source>
        <dbReference type="Pfam" id="PF01085"/>
    </source>
</evidence>
<dbReference type="AlphaFoldDB" id="A0A0N0BKJ9"/>
<dbReference type="GO" id="GO:0010468">
    <property type="term" value="P:regulation of gene expression"/>
    <property type="evidence" value="ECO:0007669"/>
    <property type="project" value="TreeGrafter"/>
</dbReference>
<evidence type="ECO:0000256" key="1">
    <source>
        <dbReference type="SAM" id="MobiDB-lite"/>
    </source>
</evidence>
<dbReference type="GO" id="GO:0007267">
    <property type="term" value="P:cell-cell signaling"/>
    <property type="evidence" value="ECO:0007669"/>
    <property type="project" value="InterPro"/>
</dbReference>
<dbReference type="InterPro" id="IPR009045">
    <property type="entry name" value="Zn_M74/Hedgehog-like"/>
</dbReference>
<feature type="region of interest" description="Disordered" evidence="1">
    <location>
        <begin position="179"/>
        <end position="211"/>
    </location>
</feature>
<protein>
    <submittedName>
        <fullName evidence="3">Sonic hedgehog protein</fullName>
    </submittedName>
</protein>
<dbReference type="GO" id="GO:0005615">
    <property type="term" value="C:extracellular space"/>
    <property type="evidence" value="ECO:0007669"/>
    <property type="project" value="TreeGrafter"/>
</dbReference>
<dbReference type="STRING" id="166423.A0A0N0BKJ9"/>
<dbReference type="InterPro" id="IPR000320">
    <property type="entry name" value="Hedgehog_signalling_dom"/>
</dbReference>
<dbReference type="Pfam" id="PF01085">
    <property type="entry name" value="HH_signal"/>
    <property type="match status" value="1"/>
</dbReference>
<gene>
    <name evidence="3" type="ORF">WN51_01992</name>
</gene>
<organism evidence="3 4">
    <name type="scientific">Melipona quadrifasciata</name>
    <dbReference type="NCBI Taxonomy" id="166423"/>
    <lineage>
        <taxon>Eukaryota</taxon>
        <taxon>Metazoa</taxon>
        <taxon>Ecdysozoa</taxon>
        <taxon>Arthropoda</taxon>
        <taxon>Hexapoda</taxon>
        <taxon>Insecta</taxon>
        <taxon>Pterygota</taxon>
        <taxon>Neoptera</taxon>
        <taxon>Endopterygota</taxon>
        <taxon>Hymenoptera</taxon>
        <taxon>Apocrita</taxon>
        <taxon>Aculeata</taxon>
        <taxon>Apoidea</taxon>
        <taxon>Anthophila</taxon>
        <taxon>Apidae</taxon>
        <taxon>Melipona</taxon>
    </lineage>
</organism>
<accession>A0A0N0BKJ9</accession>
<name>A0A0N0BKJ9_9HYME</name>
<dbReference type="PANTHER" id="PTHR11889:SF31">
    <property type="entry name" value="PROTEIN HEDGEHOG"/>
    <property type="match status" value="1"/>
</dbReference>
<evidence type="ECO:0000313" key="4">
    <source>
        <dbReference type="Proteomes" id="UP000053105"/>
    </source>
</evidence>